<proteinExistence type="predicted"/>
<protein>
    <submittedName>
        <fullName evidence="2">Uncharacterized protein</fullName>
    </submittedName>
</protein>
<feature type="chain" id="PRO_5020709401" evidence="1">
    <location>
        <begin position="19"/>
        <end position="224"/>
    </location>
</feature>
<reference evidence="3" key="2">
    <citation type="submission" date="2019-02" db="EMBL/GenBank/DDBJ databases">
        <title>Granulicella sibirica sp. nov., a psychrotolerant acidobacterium isolated from an organic soil layer in forested tundra, West Siberia.</title>
        <authorList>
            <person name="Oshkin I.Y."/>
            <person name="Kulichevskaya I.S."/>
            <person name="Rijpstra W.I.C."/>
            <person name="Sinninghe Damste J.S."/>
            <person name="Rakitin A.L."/>
            <person name="Ravin N.V."/>
            <person name="Dedysh S.N."/>
        </authorList>
    </citation>
    <scope>NUCLEOTIDE SEQUENCE [LARGE SCALE GENOMIC DNA]</scope>
    <source>
        <strain evidence="3">AF10</strain>
    </source>
</reference>
<evidence type="ECO:0000313" key="3">
    <source>
        <dbReference type="Proteomes" id="UP000289437"/>
    </source>
</evidence>
<accession>A0A4Q0T0I1</accession>
<evidence type="ECO:0000313" key="2">
    <source>
        <dbReference type="EMBL" id="RXH57065.1"/>
    </source>
</evidence>
<dbReference type="Proteomes" id="UP000289437">
    <property type="component" value="Unassembled WGS sequence"/>
</dbReference>
<name>A0A4Q0T0I1_9BACT</name>
<gene>
    <name evidence="2" type="ORF">GRAN_0375</name>
</gene>
<comment type="caution">
    <text evidence="2">The sequence shown here is derived from an EMBL/GenBank/DDBJ whole genome shotgun (WGS) entry which is preliminary data.</text>
</comment>
<reference evidence="2 3" key="1">
    <citation type="submission" date="2018-11" db="EMBL/GenBank/DDBJ databases">
        <authorList>
            <person name="Mardanov A.V."/>
            <person name="Ravin N.V."/>
            <person name="Dedysh S.N."/>
        </authorList>
    </citation>
    <scope>NUCLEOTIDE SEQUENCE [LARGE SCALE GENOMIC DNA]</scope>
    <source>
        <strain evidence="2 3">AF10</strain>
    </source>
</reference>
<sequence>MRPLAILALVAACASLYAADKKAPPAKPANQYTLFEDHPKEHVAVAAEPCDEPANCSFFRNAYVQHGFLPVRVIITNDSDKPLTLDDVRIQFISENKDILPAALPEDLNRRLYSKKASSGHSIPMPFPGTNIHTHPEAVDKKITDDDRDFGFPDTTVAPHTTQSGYLFYDIRELDDPAMRHAQLYLKEIKFKDSNTQLFDFNLPFDKWLAAQPKPAPKPTTPTK</sequence>
<feature type="signal peptide" evidence="1">
    <location>
        <begin position="1"/>
        <end position="18"/>
    </location>
</feature>
<organism evidence="2 3">
    <name type="scientific">Granulicella sibirica</name>
    <dbReference type="NCBI Taxonomy" id="2479048"/>
    <lineage>
        <taxon>Bacteria</taxon>
        <taxon>Pseudomonadati</taxon>
        <taxon>Acidobacteriota</taxon>
        <taxon>Terriglobia</taxon>
        <taxon>Terriglobales</taxon>
        <taxon>Acidobacteriaceae</taxon>
        <taxon>Granulicella</taxon>
    </lineage>
</organism>
<keyword evidence="3" id="KW-1185">Reference proteome</keyword>
<keyword evidence="1" id="KW-0732">Signal</keyword>
<dbReference type="AlphaFoldDB" id="A0A4Q0T0I1"/>
<evidence type="ECO:0000256" key="1">
    <source>
        <dbReference type="SAM" id="SignalP"/>
    </source>
</evidence>
<dbReference type="EMBL" id="RDSM01000001">
    <property type="protein sequence ID" value="RXH57065.1"/>
    <property type="molecule type" value="Genomic_DNA"/>
</dbReference>